<evidence type="ECO:0000256" key="1">
    <source>
        <dbReference type="ARBA" id="ARBA00023125"/>
    </source>
</evidence>
<evidence type="ECO:0000313" key="5">
    <source>
        <dbReference type="EMBL" id="MBP2409061.1"/>
    </source>
</evidence>
<evidence type="ECO:0000259" key="4">
    <source>
        <dbReference type="PROSITE" id="PS50977"/>
    </source>
</evidence>
<name>A0ABS4YJT8_9MICO</name>
<dbReference type="InterPro" id="IPR001647">
    <property type="entry name" value="HTH_TetR"/>
</dbReference>
<keyword evidence="1 2" id="KW-0238">DNA-binding</keyword>
<dbReference type="Pfam" id="PF17940">
    <property type="entry name" value="TetR_C_31"/>
    <property type="match status" value="1"/>
</dbReference>
<evidence type="ECO:0000256" key="3">
    <source>
        <dbReference type="SAM" id="MobiDB-lite"/>
    </source>
</evidence>
<dbReference type="RefSeq" id="WP_209890432.1">
    <property type="nucleotide sequence ID" value="NZ_BAAAJV010000018.1"/>
</dbReference>
<keyword evidence="6" id="KW-1185">Reference proteome</keyword>
<comment type="caution">
    <text evidence="5">The sequence shown here is derived from an EMBL/GenBank/DDBJ whole genome shotgun (WGS) entry which is preliminary data.</text>
</comment>
<accession>A0ABS4YJT8</accession>
<dbReference type="SUPFAM" id="SSF48498">
    <property type="entry name" value="Tetracyclin repressor-like, C-terminal domain"/>
    <property type="match status" value="1"/>
</dbReference>
<gene>
    <name evidence="5" type="ORF">JOF44_001964</name>
</gene>
<dbReference type="Pfam" id="PF00440">
    <property type="entry name" value="TetR_N"/>
    <property type="match status" value="1"/>
</dbReference>
<protein>
    <submittedName>
        <fullName evidence="5">AcrR family transcriptional regulator</fullName>
    </submittedName>
</protein>
<feature type="compositionally biased region" description="Polar residues" evidence="3">
    <location>
        <begin position="1"/>
        <end position="17"/>
    </location>
</feature>
<reference evidence="5 6" key="1">
    <citation type="submission" date="2021-03" db="EMBL/GenBank/DDBJ databases">
        <title>Sequencing the genomes of 1000 actinobacteria strains.</title>
        <authorList>
            <person name="Klenk H.-P."/>
        </authorList>
    </citation>
    <scope>NUCLEOTIDE SEQUENCE [LARGE SCALE GENOMIC DNA]</scope>
    <source>
        <strain evidence="5 6">DSM 14564</strain>
    </source>
</reference>
<dbReference type="InterPro" id="IPR009057">
    <property type="entry name" value="Homeodomain-like_sf"/>
</dbReference>
<dbReference type="EMBL" id="JAGIOC010000001">
    <property type="protein sequence ID" value="MBP2409061.1"/>
    <property type="molecule type" value="Genomic_DNA"/>
</dbReference>
<dbReference type="PRINTS" id="PR00455">
    <property type="entry name" value="HTHTETR"/>
</dbReference>
<dbReference type="PANTHER" id="PTHR30055:SF219">
    <property type="entry name" value="TRANSCRIPTIONAL REGULATORY PROTEIN"/>
    <property type="match status" value="1"/>
</dbReference>
<dbReference type="PANTHER" id="PTHR30055">
    <property type="entry name" value="HTH-TYPE TRANSCRIPTIONAL REGULATOR RUTR"/>
    <property type="match status" value="1"/>
</dbReference>
<dbReference type="PROSITE" id="PS50977">
    <property type="entry name" value="HTH_TETR_2"/>
    <property type="match status" value="1"/>
</dbReference>
<dbReference type="InterPro" id="IPR036271">
    <property type="entry name" value="Tet_transcr_reg_TetR-rel_C_sf"/>
</dbReference>
<feature type="region of interest" description="Disordered" evidence="3">
    <location>
        <begin position="1"/>
        <end position="21"/>
    </location>
</feature>
<dbReference type="InterPro" id="IPR041583">
    <property type="entry name" value="TetR_C_31"/>
</dbReference>
<organism evidence="5 6">
    <name type="scientific">Brachybacterium fresconis</name>
    <dbReference type="NCBI Taxonomy" id="173363"/>
    <lineage>
        <taxon>Bacteria</taxon>
        <taxon>Bacillati</taxon>
        <taxon>Actinomycetota</taxon>
        <taxon>Actinomycetes</taxon>
        <taxon>Micrococcales</taxon>
        <taxon>Dermabacteraceae</taxon>
        <taxon>Brachybacterium</taxon>
    </lineage>
</organism>
<evidence type="ECO:0000256" key="2">
    <source>
        <dbReference type="PROSITE-ProRule" id="PRU00335"/>
    </source>
</evidence>
<evidence type="ECO:0000313" key="6">
    <source>
        <dbReference type="Proteomes" id="UP000698222"/>
    </source>
</evidence>
<feature type="domain" description="HTH tetR-type" evidence="4">
    <location>
        <begin position="21"/>
        <end position="81"/>
    </location>
</feature>
<dbReference type="Gene3D" id="1.10.357.10">
    <property type="entry name" value="Tetracycline Repressor, domain 2"/>
    <property type="match status" value="1"/>
</dbReference>
<dbReference type="Proteomes" id="UP000698222">
    <property type="component" value="Unassembled WGS sequence"/>
</dbReference>
<dbReference type="SUPFAM" id="SSF46689">
    <property type="entry name" value="Homeodomain-like"/>
    <property type="match status" value="1"/>
</dbReference>
<feature type="DNA-binding region" description="H-T-H motif" evidence="2">
    <location>
        <begin position="44"/>
        <end position="63"/>
    </location>
</feature>
<sequence length="202" mass="21479">MTNANAQSMDAPPSTSTERGRAARARLLEAAAELIAEHGWNAVTTRRLADHAGIRSGLVHYHFESVQALLRQAAMSRVSRLLEEAGAQLSEQRDPTEELLSLLDHFDGADATSLLVVETYLAATRDPVLNEQLVAELARFRSALESALARAGNPAPGATALVTLAALDGIALQKGLDPELPTDDALALLRGIIHPDRDGGHA</sequence>
<dbReference type="InterPro" id="IPR050109">
    <property type="entry name" value="HTH-type_TetR-like_transc_reg"/>
</dbReference>
<proteinExistence type="predicted"/>